<dbReference type="GO" id="GO:0005794">
    <property type="term" value="C:Golgi apparatus"/>
    <property type="evidence" value="ECO:0007669"/>
    <property type="project" value="TreeGrafter"/>
</dbReference>
<keyword evidence="2 3" id="KW-0175">Coiled coil</keyword>
<dbReference type="PANTHER" id="PTHR31233">
    <property type="entry name" value="BICAUDAL D FAMILY MEMBER"/>
    <property type="match status" value="1"/>
</dbReference>
<proteinExistence type="inferred from homology"/>
<dbReference type="GO" id="GO:0034452">
    <property type="term" value="F:dynactin binding"/>
    <property type="evidence" value="ECO:0007669"/>
    <property type="project" value="TreeGrafter"/>
</dbReference>
<dbReference type="Pfam" id="PF09730">
    <property type="entry name" value="BicD"/>
    <property type="match status" value="1"/>
</dbReference>
<dbReference type="OrthoDB" id="10069295at2759"/>
<dbReference type="GO" id="GO:0008093">
    <property type="term" value="F:cytoskeletal anchor activity"/>
    <property type="evidence" value="ECO:0007669"/>
    <property type="project" value="InterPro"/>
</dbReference>
<protein>
    <submittedName>
        <fullName evidence="4">Uncharacterized protein</fullName>
    </submittedName>
</protein>
<evidence type="ECO:0000256" key="1">
    <source>
        <dbReference type="ARBA" id="ARBA00010061"/>
    </source>
</evidence>
<feature type="non-terminal residue" evidence="4">
    <location>
        <position position="1"/>
    </location>
</feature>
<keyword evidence="5" id="KW-1185">Reference proteome</keyword>
<organism evidence="4 5">
    <name type="scientific">Euroglyphus maynei</name>
    <name type="common">Mayne's house dust mite</name>
    <dbReference type="NCBI Taxonomy" id="6958"/>
    <lineage>
        <taxon>Eukaryota</taxon>
        <taxon>Metazoa</taxon>
        <taxon>Ecdysozoa</taxon>
        <taxon>Arthropoda</taxon>
        <taxon>Chelicerata</taxon>
        <taxon>Arachnida</taxon>
        <taxon>Acari</taxon>
        <taxon>Acariformes</taxon>
        <taxon>Sarcoptiformes</taxon>
        <taxon>Astigmata</taxon>
        <taxon>Psoroptidia</taxon>
        <taxon>Analgoidea</taxon>
        <taxon>Pyroglyphidae</taxon>
        <taxon>Pyroglyphinae</taxon>
        <taxon>Euroglyphus</taxon>
    </lineage>
</organism>
<dbReference type="Proteomes" id="UP000194236">
    <property type="component" value="Unassembled WGS sequence"/>
</dbReference>
<sequence>KYDELESKYDSKNEDFEDLKEALNKLQTIQRVSATSEIEQEEQLLMENAKKEEHFISTVIELGKELKQCKNELQNVKDDRDKCFQENIKLLERKEMNEKERKKIIDELKECKQRESRLHLDINELEEENISLQKQVSLLKSSQIDFETFKLEIQRLQGEIDILQTQIEECSKLKSIAEKQVCLIIKFNQF</sequence>
<dbReference type="AlphaFoldDB" id="A0A1Y3B6R6"/>
<dbReference type="InterPro" id="IPR018477">
    <property type="entry name" value="BICD"/>
</dbReference>
<reference evidence="4 5" key="1">
    <citation type="submission" date="2017-03" db="EMBL/GenBank/DDBJ databases">
        <title>Genome Survey of Euroglyphus maynei.</title>
        <authorList>
            <person name="Arlian L.G."/>
            <person name="Morgan M.S."/>
            <person name="Rider S.D."/>
        </authorList>
    </citation>
    <scope>NUCLEOTIDE SEQUENCE [LARGE SCALE GENOMIC DNA]</scope>
    <source>
        <strain evidence="4">Arlian Lab</strain>
        <tissue evidence="4">Whole body</tissue>
    </source>
</reference>
<accession>A0A1Y3B6R6</accession>
<dbReference type="GO" id="GO:0070507">
    <property type="term" value="P:regulation of microtubule cytoskeleton organization"/>
    <property type="evidence" value="ECO:0007669"/>
    <property type="project" value="TreeGrafter"/>
</dbReference>
<comment type="similarity">
    <text evidence="1">Belongs to the BicD family.</text>
</comment>
<evidence type="ECO:0000256" key="3">
    <source>
        <dbReference type="SAM" id="Coils"/>
    </source>
</evidence>
<dbReference type="EMBL" id="MUJZ01037035">
    <property type="protein sequence ID" value="OTF76529.1"/>
    <property type="molecule type" value="Genomic_DNA"/>
</dbReference>
<comment type="caution">
    <text evidence="4">The sequence shown here is derived from an EMBL/GenBank/DDBJ whole genome shotgun (WGS) entry which is preliminary data.</text>
</comment>
<dbReference type="GO" id="GO:0005829">
    <property type="term" value="C:cytosol"/>
    <property type="evidence" value="ECO:0007669"/>
    <property type="project" value="TreeGrafter"/>
</dbReference>
<evidence type="ECO:0000313" key="5">
    <source>
        <dbReference type="Proteomes" id="UP000194236"/>
    </source>
</evidence>
<feature type="coiled-coil region" evidence="3">
    <location>
        <begin position="59"/>
        <end position="180"/>
    </location>
</feature>
<evidence type="ECO:0000256" key="2">
    <source>
        <dbReference type="ARBA" id="ARBA00023054"/>
    </source>
</evidence>
<dbReference type="GO" id="GO:0070840">
    <property type="term" value="F:dynein complex binding"/>
    <property type="evidence" value="ECO:0007669"/>
    <property type="project" value="InterPro"/>
</dbReference>
<name>A0A1Y3B6R6_EURMA</name>
<evidence type="ECO:0000313" key="4">
    <source>
        <dbReference type="EMBL" id="OTF76529.1"/>
    </source>
</evidence>
<dbReference type="GO" id="GO:0072393">
    <property type="term" value="P:microtubule anchoring at microtubule organizing center"/>
    <property type="evidence" value="ECO:0007669"/>
    <property type="project" value="TreeGrafter"/>
</dbReference>
<dbReference type="PANTHER" id="PTHR31233:SF6">
    <property type="entry name" value="PROTEIN BICAUDAL D"/>
    <property type="match status" value="1"/>
</dbReference>
<gene>
    <name evidence="4" type="ORF">BLA29_011035</name>
</gene>
<feature type="coiled-coil region" evidence="3">
    <location>
        <begin position="2"/>
        <end position="29"/>
    </location>
</feature>